<comment type="catalytic activity">
    <reaction evidence="1 7">
        <text>5-hydroxyisourate + H2O = 5-hydroxy-2-oxo-4-ureido-2,5-dihydro-1H-imidazole-5-carboxylate + H(+)</text>
        <dbReference type="Rhea" id="RHEA:23736"/>
        <dbReference type="ChEBI" id="CHEBI:15377"/>
        <dbReference type="ChEBI" id="CHEBI:15378"/>
        <dbReference type="ChEBI" id="CHEBI:18072"/>
        <dbReference type="ChEBI" id="CHEBI:58639"/>
        <dbReference type="EC" id="3.5.2.17"/>
    </reaction>
</comment>
<keyword evidence="5 7" id="KW-0659">Purine metabolism</keyword>
<name>A0A4Y8RHX8_9HYPH</name>
<sequence>MPDAARLTTHVLDTMHGRPAAGIRIELARYEGAGTATLKTVSTNDDGRVDAPLLSGEDLRPGEYGLTFFVAEYFRKAGVDLPEPPFLNVVPIRFGIAGPAHYHVPLLISPYAYSTYRGS</sequence>
<dbReference type="EC" id="3.5.2.17" evidence="7"/>
<gene>
    <name evidence="9" type="primary">uraH</name>
    <name evidence="9" type="ORF">E3C22_15690</name>
</gene>
<dbReference type="Gene3D" id="2.60.40.180">
    <property type="entry name" value="Transthyretin/hydroxyisourate hydrolase domain"/>
    <property type="match status" value="1"/>
</dbReference>
<accession>A0A4Y8RHX8</accession>
<evidence type="ECO:0000256" key="4">
    <source>
        <dbReference type="ARBA" id="ARBA00011881"/>
    </source>
</evidence>
<reference evidence="9 10" key="1">
    <citation type="submission" date="2019-03" db="EMBL/GenBank/DDBJ databases">
        <title>Jiella endophytica sp. nov., a novel endophytic bacterium isolated from root of Ficus microcarpa Linn. f.</title>
        <authorList>
            <person name="Tuo L."/>
        </authorList>
    </citation>
    <scope>NUCLEOTIDE SEQUENCE [LARGE SCALE GENOMIC DNA]</scope>
    <source>
        <strain evidence="9 10">CBS5Q-3</strain>
    </source>
</reference>
<dbReference type="Pfam" id="PF00576">
    <property type="entry name" value="Transthyretin"/>
    <property type="match status" value="1"/>
</dbReference>
<dbReference type="FunFam" id="2.60.40.180:FF:000005">
    <property type="entry name" value="5-hydroxyisourate hydrolase"/>
    <property type="match status" value="1"/>
</dbReference>
<proteinExistence type="inferred from homology"/>
<dbReference type="SUPFAM" id="SSF49472">
    <property type="entry name" value="Transthyretin (synonym: prealbumin)"/>
    <property type="match status" value="1"/>
</dbReference>
<evidence type="ECO:0000256" key="1">
    <source>
        <dbReference type="ARBA" id="ARBA00001043"/>
    </source>
</evidence>
<keyword evidence="6 7" id="KW-0378">Hydrolase</keyword>
<comment type="subunit">
    <text evidence="4 7">Homotetramer.</text>
</comment>
<evidence type="ECO:0000313" key="9">
    <source>
        <dbReference type="EMBL" id="TFF22081.1"/>
    </source>
</evidence>
<comment type="similarity">
    <text evidence="3 7">Belongs to the transthyretin family. 5-hydroxyisourate hydrolase subfamily.</text>
</comment>
<dbReference type="AlphaFoldDB" id="A0A4Y8RHX8"/>
<dbReference type="InterPro" id="IPR036817">
    <property type="entry name" value="Transthyretin/HIU_hydrolase_sf"/>
</dbReference>
<dbReference type="PANTHER" id="PTHR10395">
    <property type="entry name" value="URICASE AND TRANSTHYRETIN-RELATED"/>
    <property type="match status" value="1"/>
</dbReference>
<dbReference type="GO" id="GO:0033971">
    <property type="term" value="F:hydroxyisourate hydrolase activity"/>
    <property type="evidence" value="ECO:0007669"/>
    <property type="project" value="UniProtKB-EC"/>
</dbReference>
<dbReference type="OrthoDB" id="9792386at2"/>
<dbReference type="PROSITE" id="PS00768">
    <property type="entry name" value="TRANSTHYRETIN_1"/>
    <property type="match status" value="1"/>
</dbReference>
<dbReference type="CDD" id="cd05822">
    <property type="entry name" value="TLP_HIUase"/>
    <property type="match status" value="1"/>
</dbReference>
<dbReference type="InterPro" id="IPR023416">
    <property type="entry name" value="Transthyretin/HIU_hydrolase_d"/>
</dbReference>
<dbReference type="Proteomes" id="UP000298179">
    <property type="component" value="Unassembled WGS sequence"/>
</dbReference>
<dbReference type="RefSeq" id="WP_134762964.1">
    <property type="nucleotide sequence ID" value="NZ_SOZD01000004.1"/>
</dbReference>
<dbReference type="InterPro" id="IPR014306">
    <property type="entry name" value="Hydroxyisourate_hydrolase"/>
</dbReference>
<comment type="function">
    <text evidence="2">Catalyzes the hydrolysis of 5-hydroxyisourate (HIU) to 2-oxo-4-hydroxy-4-carboxy-5-ureidoimidazoline (OHCU).</text>
</comment>
<evidence type="ECO:0000313" key="10">
    <source>
        <dbReference type="Proteomes" id="UP000298179"/>
    </source>
</evidence>
<evidence type="ECO:0000256" key="2">
    <source>
        <dbReference type="ARBA" id="ARBA00002704"/>
    </source>
</evidence>
<evidence type="ECO:0000256" key="5">
    <source>
        <dbReference type="ARBA" id="ARBA00022631"/>
    </source>
</evidence>
<feature type="domain" description="Transthyretin/hydroxyisourate hydrolase" evidence="8">
    <location>
        <begin position="7"/>
        <end position="118"/>
    </location>
</feature>
<organism evidence="9 10">
    <name type="scientific">Jiella endophytica</name>
    <dbReference type="NCBI Taxonomy" id="2558362"/>
    <lineage>
        <taxon>Bacteria</taxon>
        <taxon>Pseudomonadati</taxon>
        <taxon>Pseudomonadota</taxon>
        <taxon>Alphaproteobacteria</taxon>
        <taxon>Hyphomicrobiales</taxon>
        <taxon>Aurantimonadaceae</taxon>
        <taxon>Jiella</taxon>
    </lineage>
</organism>
<evidence type="ECO:0000256" key="3">
    <source>
        <dbReference type="ARBA" id="ARBA00009850"/>
    </source>
</evidence>
<protein>
    <recommendedName>
        <fullName evidence="7">5-hydroxyisourate hydrolase</fullName>
        <shortName evidence="7">HIU hydrolase</shortName>
        <shortName evidence="7">HIUHase</shortName>
        <ecNumber evidence="7">3.5.2.17</ecNumber>
    </recommendedName>
</protein>
<dbReference type="NCBIfam" id="TIGR02962">
    <property type="entry name" value="hdxy_isourate"/>
    <property type="match status" value="1"/>
</dbReference>
<evidence type="ECO:0000259" key="8">
    <source>
        <dbReference type="Pfam" id="PF00576"/>
    </source>
</evidence>
<comment type="caution">
    <text evidence="9">The sequence shown here is derived from an EMBL/GenBank/DDBJ whole genome shotgun (WGS) entry which is preliminary data.</text>
</comment>
<dbReference type="PANTHER" id="PTHR10395:SF7">
    <property type="entry name" value="5-HYDROXYISOURATE HYDROLASE"/>
    <property type="match status" value="1"/>
</dbReference>
<dbReference type="InterPro" id="IPR023418">
    <property type="entry name" value="Thyroxine_BS"/>
</dbReference>
<evidence type="ECO:0000256" key="6">
    <source>
        <dbReference type="ARBA" id="ARBA00022801"/>
    </source>
</evidence>
<keyword evidence="10" id="KW-1185">Reference proteome</keyword>
<dbReference type="GO" id="GO:0006144">
    <property type="term" value="P:purine nucleobase metabolic process"/>
    <property type="evidence" value="ECO:0007669"/>
    <property type="project" value="UniProtKB-KW"/>
</dbReference>
<evidence type="ECO:0000256" key="7">
    <source>
        <dbReference type="RuleBase" id="RU361270"/>
    </source>
</evidence>
<dbReference type="EMBL" id="SOZD01000004">
    <property type="protein sequence ID" value="TFF22081.1"/>
    <property type="molecule type" value="Genomic_DNA"/>
</dbReference>